<dbReference type="Pfam" id="PF05043">
    <property type="entry name" value="Mga"/>
    <property type="match status" value="1"/>
</dbReference>
<keyword evidence="7" id="KW-1185">Reference proteome</keyword>
<dbReference type="PANTHER" id="PTHR30185">
    <property type="entry name" value="CRYPTIC BETA-GLUCOSIDE BGL OPERON ANTITERMINATOR"/>
    <property type="match status" value="1"/>
</dbReference>
<sequence length="648" mass="76472">MILFEKQIRLLNLLILTEGPVSGHVLGKECGQSLNTLKKEIELLNDQLENEGFTIASCLSRGYQIEILDSDQFQRFRRKFLTTTHARHFFATEQKERIHFLLRQLLTNDEKMTISDFAQTCNCSASVINQDMIEIKKMLRQFDLQLENHTNNGLRVCGNEWNKRNLLINEFRILKNYDNHVHLDQDCRMIHLFIQDEAYQCVRTVVLNQLKQAEFLIPYRDLDKLIFMVLMNTLRRRYEKQIIFSPEVIEVHKHIIPQGYPLALSILTQVGTIYNVQYTENEILSVAILLNCYRTLDVESAALLNQKLGFEKTIQSCMYHLKAVFHLEAYSLPLFESEFRLAMTTFLLREQMKLHVDVDAVSKYRLDVYLNNFCLVLFEHLKKADSLFFNIYDIYRFYPVFSILLSEINKQIHRTVFVISKDGLSYSRYLCHALRKLNTVFAIEYIPMDYLEYLCLADKSCDFIITDISKQEFDLDPERVLRMPTYNIAQDKKIYIHKMNNPFYSLEISRYFQAEDITYLQNAATREAVYHQIETEILADIPNAQQFVRRCQQMESIISPVWDNQLIVLNTTQDLVGKTFIKVLVLDKPVKWKKQLCSIIVLYNVRNNHVLYSQYICVKIQKLIKEKGLVLDKDHRIDYATLIRIINK</sequence>
<dbReference type="InterPro" id="IPR036388">
    <property type="entry name" value="WH-like_DNA-bd_sf"/>
</dbReference>
<dbReference type="RefSeq" id="WP_154240308.1">
    <property type="nucleotide sequence ID" value="NZ_WKPI01000039.1"/>
</dbReference>
<keyword evidence="1" id="KW-0805">Transcription regulation</keyword>
<dbReference type="InterPro" id="IPR050661">
    <property type="entry name" value="BglG_antiterminators"/>
</dbReference>
<evidence type="ECO:0000313" key="6">
    <source>
        <dbReference type="Proteomes" id="UP000433575"/>
    </source>
</evidence>
<name>A0A6N7SAD7_9FIRM</name>
<dbReference type="Proteomes" id="UP000433575">
    <property type="component" value="Unassembled WGS sequence"/>
</dbReference>
<keyword evidence="2" id="KW-0804">Transcription</keyword>
<dbReference type="AlphaFoldDB" id="A0A6N7SAD7"/>
<protein>
    <recommendedName>
        <fullName evidence="3">Mga helix-turn-helix domain-containing protein</fullName>
    </recommendedName>
</protein>
<evidence type="ECO:0000256" key="2">
    <source>
        <dbReference type="ARBA" id="ARBA00023163"/>
    </source>
</evidence>
<evidence type="ECO:0000313" key="5">
    <source>
        <dbReference type="EMBL" id="MSC34612.1"/>
    </source>
</evidence>
<comment type="caution">
    <text evidence="4">The sequence shown here is derived from an EMBL/GenBank/DDBJ whole genome shotgun (WGS) entry which is preliminary data.</text>
</comment>
<feature type="domain" description="Mga helix-turn-helix" evidence="3">
    <location>
        <begin position="95"/>
        <end position="165"/>
    </location>
</feature>
<accession>A0A6N7SAD7</accession>
<evidence type="ECO:0000259" key="3">
    <source>
        <dbReference type="Pfam" id="PF05043"/>
    </source>
</evidence>
<dbReference type="InterPro" id="IPR016152">
    <property type="entry name" value="PTrfase/Anion_transptr"/>
</dbReference>
<dbReference type="EMBL" id="WKPI01000039">
    <property type="protein sequence ID" value="MSC34612.1"/>
    <property type="molecule type" value="Genomic_DNA"/>
</dbReference>
<dbReference type="Proteomes" id="UP000480929">
    <property type="component" value="Unassembled WGS sequence"/>
</dbReference>
<dbReference type="OrthoDB" id="3710983at2"/>
<gene>
    <name evidence="5" type="ORF">GKD88_15905</name>
    <name evidence="4" type="ORF">GKE08_16230</name>
</gene>
<dbReference type="InterPro" id="IPR007737">
    <property type="entry name" value="Mga_HTH"/>
</dbReference>
<reference evidence="6 7" key="1">
    <citation type="journal article" date="2019" name="Nat. Med.">
        <title>A library of human gut bacterial isolates paired with longitudinal multiomics data enables mechanistic microbiome research.</title>
        <authorList>
            <person name="Poyet M."/>
            <person name="Groussin M."/>
            <person name="Gibbons S.M."/>
            <person name="Avila-Pacheco J."/>
            <person name="Jiang X."/>
            <person name="Kearney S.M."/>
            <person name="Perrotta A.R."/>
            <person name="Berdy B."/>
            <person name="Zhao S."/>
            <person name="Lieberman T.D."/>
            <person name="Swanson P.K."/>
            <person name="Smith M."/>
            <person name="Roesemann S."/>
            <person name="Alexander J.E."/>
            <person name="Rich S.A."/>
            <person name="Livny J."/>
            <person name="Vlamakis H."/>
            <person name="Clish C."/>
            <person name="Bullock K."/>
            <person name="Deik A."/>
            <person name="Scott J."/>
            <person name="Pierce K.A."/>
            <person name="Xavier R.J."/>
            <person name="Alm E.J."/>
        </authorList>
    </citation>
    <scope>NUCLEOTIDE SEQUENCE [LARGE SCALE GENOMIC DNA]</scope>
    <source>
        <strain evidence="4 6">BIOML-A4</strain>
        <strain evidence="5 7">BIOML-A5</strain>
    </source>
</reference>
<evidence type="ECO:0000313" key="7">
    <source>
        <dbReference type="Proteomes" id="UP000480929"/>
    </source>
</evidence>
<dbReference type="SUPFAM" id="SSF55804">
    <property type="entry name" value="Phoshotransferase/anion transport protein"/>
    <property type="match status" value="1"/>
</dbReference>
<organism evidence="4 6">
    <name type="scientific">Holdemania massiliensis</name>
    <dbReference type="NCBI Taxonomy" id="1468449"/>
    <lineage>
        <taxon>Bacteria</taxon>
        <taxon>Bacillati</taxon>
        <taxon>Bacillota</taxon>
        <taxon>Erysipelotrichia</taxon>
        <taxon>Erysipelotrichales</taxon>
        <taxon>Erysipelotrichaceae</taxon>
        <taxon>Holdemania</taxon>
    </lineage>
</organism>
<dbReference type="PANTHER" id="PTHR30185:SF18">
    <property type="entry name" value="TRANSCRIPTIONAL REGULATOR MTLR"/>
    <property type="match status" value="1"/>
</dbReference>
<dbReference type="Gene3D" id="1.10.10.10">
    <property type="entry name" value="Winged helix-like DNA-binding domain superfamily/Winged helix DNA-binding domain"/>
    <property type="match status" value="2"/>
</dbReference>
<dbReference type="EMBL" id="WKPJ01000037">
    <property type="protein sequence ID" value="MSA90881.1"/>
    <property type="molecule type" value="Genomic_DNA"/>
</dbReference>
<evidence type="ECO:0000256" key="1">
    <source>
        <dbReference type="ARBA" id="ARBA00023015"/>
    </source>
</evidence>
<evidence type="ECO:0000313" key="4">
    <source>
        <dbReference type="EMBL" id="MSA90881.1"/>
    </source>
</evidence>
<proteinExistence type="predicted"/>